<sequence>MHIQKITATQSLIKPPLSEKLKSGCVVLQPGQEVEKHVTENREEVLIILEGTATVHCETEVETVYAPSLVYIPKNKKHNVINESDSPLKYLYIVTRIN</sequence>
<dbReference type="Pfam" id="PF07883">
    <property type="entry name" value="Cupin_2"/>
    <property type="match status" value="1"/>
</dbReference>
<dbReference type="SUPFAM" id="SSF51182">
    <property type="entry name" value="RmlC-like cupins"/>
    <property type="match status" value="1"/>
</dbReference>
<evidence type="ECO:0000313" key="3">
    <source>
        <dbReference type="EMBL" id="KKS83828.1"/>
    </source>
</evidence>
<protein>
    <recommendedName>
        <fullName evidence="2">Cupin type-2 domain-containing protein</fullName>
    </recommendedName>
</protein>
<dbReference type="PANTHER" id="PTHR35848:SF6">
    <property type="entry name" value="CUPIN TYPE-2 DOMAIN-CONTAINING PROTEIN"/>
    <property type="match status" value="1"/>
</dbReference>
<gene>
    <name evidence="3" type="ORF">UV59_C0031G0015</name>
</gene>
<proteinExistence type="predicted"/>
<dbReference type="InterPro" id="IPR013096">
    <property type="entry name" value="Cupin_2"/>
</dbReference>
<keyword evidence="1" id="KW-0479">Metal-binding</keyword>
<accession>A0A0G1FAE7</accession>
<feature type="domain" description="Cupin type-2" evidence="2">
    <location>
        <begin position="26"/>
        <end position="93"/>
    </location>
</feature>
<evidence type="ECO:0000256" key="1">
    <source>
        <dbReference type="ARBA" id="ARBA00022723"/>
    </source>
</evidence>
<dbReference type="EMBL" id="LCFB01000031">
    <property type="protein sequence ID" value="KKS83828.1"/>
    <property type="molecule type" value="Genomic_DNA"/>
</dbReference>
<organism evidence="3 4">
    <name type="scientific">Candidatus Gottesmanbacteria bacterium GW2011_GWA1_43_11</name>
    <dbReference type="NCBI Taxonomy" id="1618436"/>
    <lineage>
        <taxon>Bacteria</taxon>
        <taxon>Candidatus Gottesmaniibacteriota</taxon>
    </lineage>
</organism>
<dbReference type="InterPro" id="IPR011051">
    <property type="entry name" value="RmlC_Cupin_sf"/>
</dbReference>
<dbReference type="AlphaFoldDB" id="A0A0G1FAE7"/>
<evidence type="ECO:0000259" key="2">
    <source>
        <dbReference type="Pfam" id="PF07883"/>
    </source>
</evidence>
<dbReference type="Gene3D" id="2.60.120.10">
    <property type="entry name" value="Jelly Rolls"/>
    <property type="match status" value="1"/>
</dbReference>
<dbReference type="InterPro" id="IPR051610">
    <property type="entry name" value="GPI/OXD"/>
</dbReference>
<evidence type="ECO:0000313" key="4">
    <source>
        <dbReference type="Proteomes" id="UP000034543"/>
    </source>
</evidence>
<reference evidence="3 4" key="1">
    <citation type="journal article" date="2015" name="Nature">
        <title>rRNA introns, odd ribosomes, and small enigmatic genomes across a large radiation of phyla.</title>
        <authorList>
            <person name="Brown C.T."/>
            <person name="Hug L.A."/>
            <person name="Thomas B.C."/>
            <person name="Sharon I."/>
            <person name="Castelle C.J."/>
            <person name="Singh A."/>
            <person name="Wilkins M.J."/>
            <person name="Williams K.H."/>
            <person name="Banfield J.F."/>
        </authorList>
    </citation>
    <scope>NUCLEOTIDE SEQUENCE [LARGE SCALE GENOMIC DNA]</scope>
</reference>
<dbReference type="InterPro" id="IPR014710">
    <property type="entry name" value="RmlC-like_jellyroll"/>
</dbReference>
<dbReference type="GO" id="GO:0046872">
    <property type="term" value="F:metal ion binding"/>
    <property type="evidence" value="ECO:0007669"/>
    <property type="project" value="UniProtKB-KW"/>
</dbReference>
<dbReference type="Proteomes" id="UP000034543">
    <property type="component" value="Unassembled WGS sequence"/>
</dbReference>
<dbReference type="PANTHER" id="PTHR35848">
    <property type="entry name" value="OXALATE-BINDING PROTEIN"/>
    <property type="match status" value="1"/>
</dbReference>
<comment type="caution">
    <text evidence="3">The sequence shown here is derived from an EMBL/GenBank/DDBJ whole genome shotgun (WGS) entry which is preliminary data.</text>
</comment>
<name>A0A0G1FAE7_9BACT</name>